<keyword evidence="2" id="KW-0479">Metal-binding</keyword>
<keyword evidence="6" id="KW-1185">Reference proteome</keyword>
<evidence type="ECO:0000256" key="3">
    <source>
        <dbReference type="ARBA" id="ARBA00022833"/>
    </source>
</evidence>
<dbReference type="PANTHER" id="PTHR21256">
    <property type="entry name" value="HISTIDINOL DEHYDROGENASE HDH"/>
    <property type="match status" value="1"/>
</dbReference>
<keyword evidence="4" id="KW-0560">Oxidoreductase</keyword>
<reference evidence="5" key="1">
    <citation type="submission" date="2023-04" db="EMBL/GenBank/DDBJ databases">
        <title>Aspergillus oryzae var. brunneus NBRC 4377.</title>
        <authorList>
            <person name="Ichikawa N."/>
            <person name="Sato H."/>
            <person name="Tonouchi N."/>
        </authorList>
    </citation>
    <scope>NUCLEOTIDE SEQUENCE</scope>
    <source>
        <strain evidence="5">NBRC 4377</strain>
    </source>
</reference>
<dbReference type="InterPro" id="IPR012131">
    <property type="entry name" value="Hstdl_DH"/>
</dbReference>
<sequence>MCPEQTIADIKEVQRNVRTFAEAQKNSLKDFEIEVQPGVHLGQRNVPINTVGAVQAVAAMPVGTEAIRKVDFLAGTGNRFVAEGKRQLFGEVGIDLFAGPTESLVLADETADPFTVATDLISQAGHGPDTPAVLITTCPKVGRETIEIVNKLLSATDLSTPDVAKVSWDAFGEVIIVDTLKELWELGDHYASEQVQVFTKDPRDALDKMSNYGALFLGENTCVSYGDKVGD</sequence>
<evidence type="ECO:0000256" key="2">
    <source>
        <dbReference type="ARBA" id="ARBA00022723"/>
    </source>
</evidence>
<evidence type="ECO:0000313" key="6">
    <source>
        <dbReference type="Proteomes" id="UP001165189"/>
    </source>
</evidence>
<gene>
    <name evidence="5" type="ORF">Aory05_000596400</name>
</gene>
<evidence type="ECO:0000313" key="5">
    <source>
        <dbReference type="EMBL" id="GMG47209.1"/>
    </source>
</evidence>
<organism evidence="5 6">
    <name type="scientific">Aspergillus oryzae var. brunneus</name>
    <dbReference type="NCBI Taxonomy" id="332754"/>
    <lineage>
        <taxon>Eukaryota</taxon>
        <taxon>Fungi</taxon>
        <taxon>Dikarya</taxon>
        <taxon>Ascomycota</taxon>
        <taxon>Pezizomycotina</taxon>
        <taxon>Eurotiomycetes</taxon>
        <taxon>Eurotiomycetidae</taxon>
        <taxon>Eurotiales</taxon>
        <taxon>Aspergillaceae</taxon>
        <taxon>Aspergillus</taxon>
        <taxon>Aspergillus subgen. Circumdati</taxon>
    </lineage>
</organism>
<proteinExistence type="predicted"/>
<name>A0ABQ6KTH1_ASPOZ</name>
<keyword evidence="3" id="KW-0862">Zinc</keyword>
<dbReference type="Gene3D" id="3.40.50.1980">
    <property type="entry name" value="Nitrogenase molybdenum iron protein domain"/>
    <property type="match status" value="2"/>
</dbReference>
<dbReference type="SUPFAM" id="SSF53720">
    <property type="entry name" value="ALDH-like"/>
    <property type="match status" value="1"/>
</dbReference>
<dbReference type="EMBL" id="BSYB01000022">
    <property type="protein sequence ID" value="GMG47209.1"/>
    <property type="molecule type" value="Genomic_DNA"/>
</dbReference>
<dbReference type="InterPro" id="IPR016161">
    <property type="entry name" value="Ald_DH/histidinol_DH"/>
</dbReference>
<evidence type="ECO:0000256" key="1">
    <source>
        <dbReference type="ARBA" id="ARBA00001947"/>
    </source>
</evidence>
<accession>A0ABQ6KTH1</accession>
<evidence type="ECO:0000256" key="4">
    <source>
        <dbReference type="ARBA" id="ARBA00023002"/>
    </source>
</evidence>
<comment type="caution">
    <text evidence="5">The sequence shown here is derived from an EMBL/GenBank/DDBJ whole genome shotgun (WGS) entry which is preliminary data.</text>
</comment>
<dbReference type="PANTHER" id="PTHR21256:SF14">
    <property type="entry name" value="HISTIDINOL DEHYDROGENASE"/>
    <property type="match status" value="1"/>
</dbReference>
<dbReference type="Pfam" id="PF00815">
    <property type="entry name" value="Histidinol_dh"/>
    <property type="match status" value="1"/>
</dbReference>
<protein>
    <submittedName>
        <fullName evidence="5">Unnamed protein product</fullName>
    </submittedName>
</protein>
<comment type="cofactor">
    <cofactor evidence="1">
        <name>Zn(2+)</name>
        <dbReference type="ChEBI" id="CHEBI:29105"/>
    </cofactor>
</comment>
<dbReference type="Proteomes" id="UP001165189">
    <property type="component" value="Unassembled WGS sequence"/>
</dbReference>